<proteinExistence type="predicted"/>
<dbReference type="Gene3D" id="1.10.630.10">
    <property type="entry name" value="Cytochrome P450"/>
    <property type="match status" value="1"/>
</dbReference>
<gene>
    <name evidence="2" type="ORF">PSALAMII_LOCUS1735</name>
</gene>
<dbReference type="GO" id="GO:0005506">
    <property type="term" value="F:iron ion binding"/>
    <property type="evidence" value="ECO:0007669"/>
    <property type="project" value="InterPro"/>
</dbReference>
<evidence type="ECO:0000313" key="2">
    <source>
        <dbReference type="EMBL" id="CAG8296301.1"/>
    </source>
</evidence>
<feature type="compositionally biased region" description="Basic and acidic residues" evidence="1">
    <location>
        <begin position="267"/>
        <end position="279"/>
    </location>
</feature>
<evidence type="ECO:0000256" key="1">
    <source>
        <dbReference type="SAM" id="MobiDB-lite"/>
    </source>
</evidence>
<dbReference type="InterPro" id="IPR036396">
    <property type="entry name" value="Cyt_P450_sf"/>
</dbReference>
<feature type="region of interest" description="Disordered" evidence="1">
    <location>
        <begin position="255"/>
        <end position="279"/>
    </location>
</feature>
<comment type="caution">
    <text evidence="2">The sequence shown here is derived from an EMBL/GenBank/DDBJ whole genome shotgun (WGS) entry which is preliminary data.</text>
</comment>
<evidence type="ECO:0008006" key="4">
    <source>
        <dbReference type="Google" id="ProtNLM"/>
    </source>
</evidence>
<organism evidence="2 3">
    <name type="scientific">Penicillium salamii</name>
    <dbReference type="NCBI Taxonomy" id="1612424"/>
    <lineage>
        <taxon>Eukaryota</taxon>
        <taxon>Fungi</taxon>
        <taxon>Dikarya</taxon>
        <taxon>Ascomycota</taxon>
        <taxon>Pezizomycotina</taxon>
        <taxon>Eurotiomycetes</taxon>
        <taxon>Eurotiomycetidae</taxon>
        <taxon>Eurotiales</taxon>
        <taxon>Aspergillaceae</taxon>
        <taxon>Penicillium</taxon>
    </lineage>
</organism>
<evidence type="ECO:0000313" key="3">
    <source>
        <dbReference type="Proteomes" id="UP001152592"/>
    </source>
</evidence>
<dbReference type="GO" id="GO:0016705">
    <property type="term" value="F:oxidoreductase activity, acting on paired donors, with incorporation or reduction of molecular oxygen"/>
    <property type="evidence" value="ECO:0007669"/>
    <property type="project" value="InterPro"/>
</dbReference>
<dbReference type="SUPFAM" id="SSF48264">
    <property type="entry name" value="Cytochrome P450"/>
    <property type="match status" value="2"/>
</dbReference>
<name>A0A9W4IKY8_9EURO</name>
<dbReference type="Proteomes" id="UP001152592">
    <property type="component" value="Unassembled WGS sequence"/>
</dbReference>
<reference evidence="2" key="1">
    <citation type="submission" date="2021-07" db="EMBL/GenBank/DDBJ databases">
        <authorList>
            <person name="Branca A.L. A."/>
        </authorList>
    </citation>
    <scope>NUCLEOTIDE SEQUENCE</scope>
</reference>
<sequence length="439" mass="49887">MMILFFQNLSSFICDSAIIAGVFQHQQGRNIISPNESRAIPNHPHKIAFGIDNAFTRRTSSEVSLFVNPARAKLNLSDEDWLAISHFATVTTTNWSMKQCPNLTHDRDQKHDRLRGNFDSYIHIAAMVQILTLRVVLLVMFDKTDQDQIRDISILTLAQSINRIWIAQKGTSNEQVPRFEDDTPLQEALFDIFGMRNIEPGENPLNLILPSFETMWRIVLRAVLEIGFVRRTEHPEWAKFLVSFAMEPTKRQFERENQFASASSRSSSRERVTRSSADTHIRDAPSAKHLVLESLRLYVPTRRVHRAYQWSENLGPHAIISADIEGCHLRRDIWGDDANVFNPSRWLKLTQVQKEAFMPFGCVPFECPAKPTFGPRMIGLLAGTVLAVFGEPSIDVGWSLFCEDESVLEHLKSGNGLSLNRTAYGDLYLARAQAGHSKL</sequence>
<dbReference type="GO" id="GO:0020037">
    <property type="term" value="F:heme binding"/>
    <property type="evidence" value="ECO:0007669"/>
    <property type="project" value="InterPro"/>
</dbReference>
<dbReference type="OrthoDB" id="273181at2759"/>
<dbReference type="GO" id="GO:0004497">
    <property type="term" value="F:monooxygenase activity"/>
    <property type="evidence" value="ECO:0007669"/>
    <property type="project" value="InterPro"/>
</dbReference>
<dbReference type="AlphaFoldDB" id="A0A9W4IKY8"/>
<protein>
    <recommendedName>
        <fullName evidence="4">Cytochrome P450</fullName>
    </recommendedName>
</protein>
<dbReference type="EMBL" id="CAJVPD010000077">
    <property type="protein sequence ID" value="CAG8296301.1"/>
    <property type="molecule type" value="Genomic_DNA"/>
</dbReference>
<accession>A0A9W4IKY8</accession>